<accession>A0A1G5JK06</accession>
<dbReference type="OrthoDB" id="9970736at2"/>
<reference evidence="1 2" key="1">
    <citation type="submission" date="2016-10" db="EMBL/GenBank/DDBJ databases">
        <authorList>
            <person name="de Groot N.N."/>
        </authorList>
    </citation>
    <scope>NUCLEOTIDE SEQUENCE [LARGE SCALE GENOMIC DNA]</scope>
    <source>
        <strain evidence="1 2">CGMCC 1.7031</strain>
    </source>
</reference>
<evidence type="ECO:0008006" key="3">
    <source>
        <dbReference type="Google" id="ProtNLM"/>
    </source>
</evidence>
<dbReference type="AlphaFoldDB" id="A0A1G5JK06"/>
<evidence type="ECO:0000313" key="2">
    <source>
        <dbReference type="Proteomes" id="UP000199354"/>
    </source>
</evidence>
<protein>
    <recommendedName>
        <fullName evidence="3">Sigma 54 modulation protein / S30EA ribosomal protein</fullName>
    </recommendedName>
</protein>
<dbReference type="EMBL" id="FMVF01000014">
    <property type="protein sequence ID" value="SCY88099.1"/>
    <property type="molecule type" value="Genomic_DNA"/>
</dbReference>
<gene>
    <name evidence="1" type="ORF">SAMN02927903_02730</name>
</gene>
<dbReference type="Proteomes" id="UP000199354">
    <property type="component" value="Unassembled WGS sequence"/>
</dbReference>
<name>A0A1G5JK06_9FLAO</name>
<proteinExistence type="predicted"/>
<keyword evidence="2" id="KW-1185">Reference proteome</keyword>
<sequence length="101" mass="11717">MKVVINTNHENKDHYTELYNIIKRSEEDLLNHIPNLQEISVDVARITSSIASNLYGVITKHTLVDDESQLHISVKYRTDPTPEQIAKGVTQELKHIKEKYY</sequence>
<organism evidence="1 2">
    <name type="scientific">Flavobacterium caeni</name>
    <dbReference type="NCBI Taxonomy" id="490189"/>
    <lineage>
        <taxon>Bacteria</taxon>
        <taxon>Pseudomonadati</taxon>
        <taxon>Bacteroidota</taxon>
        <taxon>Flavobacteriia</taxon>
        <taxon>Flavobacteriales</taxon>
        <taxon>Flavobacteriaceae</taxon>
        <taxon>Flavobacterium</taxon>
    </lineage>
</organism>
<evidence type="ECO:0000313" key="1">
    <source>
        <dbReference type="EMBL" id="SCY88099.1"/>
    </source>
</evidence>
<dbReference type="RefSeq" id="WP_091145167.1">
    <property type="nucleotide sequence ID" value="NZ_FMVF01000014.1"/>
</dbReference>